<dbReference type="EMBL" id="CDMY01000247">
    <property type="protein sequence ID" value="CEL96852.1"/>
    <property type="molecule type" value="Genomic_DNA"/>
</dbReference>
<dbReference type="InterPro" id="IPR029052">
    <property type="entry name" value="Metallo-depent_PP-like"/>
</dbReference>
<reference evidence="3 4" key="1">
    <citation type="submission" date="2014-11" db="EMBL/GenBank/DDBJ databases">
        <authorList>
            <person name="Zhu J."/>
            <person name="Qi W."/>
            <person name="Song R."/>
        </authorList>
    </citation>
    <scope>NUCLEOTIDE SEQUENCE [LARGE SCALE GENOMIC DNA]</scope>
</reference>
<proteinExistence type="predicted"/>
<dbReference type="CDD" id="cd07383">
    <property type="entry name" value="MPP_Dcr2"/>
    <property type="match status" value="1"/>
</dbReference>
<dbReference type="GO" id="GO:0005737">
    <property type="term" value="C:cytoplasm"/>
    <property type="evidence" value="ECO:0007669"/>
    <property type="project" value="TreeGrafter"/>
</dbReference>
<evidence type="ECO:0000256" key="1">
    <source>
        <dbReference type="SAM" id="SignalP"/>
    </source>
</evidence>
<dbReference type="AlphaFoldDB" id="A0A0G4EJY5"/>
<organism evidence="3 4">
    <name type="scientific">Vitrella brassicaformis (strain CCMP3155)</name>
    <dbReference type="NCBI Taxonomy" id="1169540"/>
    <lineage>
        <taxon>Eukaryota</taxon>
        <taxon>Sar</taxon>
        <taxon>Alveolata</taxon>
        <taxon>Colpodellida</taxon>
        <taxon>Vitrellaceae</taxon>
        <taxon>Vitrella</taxon>
    </lineage>
</organism>
<dbReference type="GO" id="GO:0016788">
    <property type="term" value="F:hydrolase activity, acting on ester bonds"/>
    <property type="evidence" value="ECO:0007669"/>
    <property type="project" value="TreeGrafter"/>
</dbReference>
<evidence type="ECO:0000259" key="2">
    <source>
        <dbReference type="Pfam" id="PF00149"/>
    </source>
</evidence>
<gene>
    <name evidence="3" type="ORF">Vbra_3888</name>
</gene>
<sequence>MSLGLVSLLSLVACASGEAPRLSTPRRLQDERAGVAEERGAMEAIQRGASDADEREELSHVRRPLVAQSDGKFTIVQFADLHFDEQPSLWWGPSQDRKSVAVMDTILALEDQADLVVFTGDQITTYRQNATRYWDMLTGPVRRHNKPFAMVFGNHDDSDEPFRHPPHDDLSRRMALLQYDMSLPGSLTESMFVSSMAGGVTNYVLEVYRSDIDAARGQPAALLWFLDSGGGSIKEIIREDQVRWFSAKAREMEERYGVLPAFLYMHIPCKEYTYSTPNTLGPRCFGMIDDEINPTEVDTGVFAAAVAAHVQYIFVGHDHGNDYCCPIELTTPQQPSSLSPANTSGPFLRGEVTLREETTDSSAPRGSSIMLCFGRHTGYGGYGKWARGARLLQIDLSDPSFTRTKTWVRMEDGSSSIQASQFRPPYD</sequence>
<evidence type="ECO:0000313" key="3">
    <source>
        <dbReference type="EMBL" id="CEL96852.1"/>
    </source>
</evidence>
<accession>A0A0G4EJY5</accession>
<protein>
    <recommendedName>
        <fullName evidence="2">Calcineurin-like phosphoesterase domain-containing protein</fullName>
    </recommendedName>
</protein>
<dbReference type="Gene3D" id="3.60.21.10">
    <property type="match status" value="1"/>
</dbReference>
<dbReference type="VEuPathDB" id="CryptoDB:Vbra_3888"/>
<dbReference type="SUPFAM" id="SSF56300">
    <property type="entry name" value="Metallo-dependent phosphatases"/>
    <property type="match status" value="1"/>
</dbReference>
<dbReference type="OMA" id="TYWVPVY"/>
<dbReference type="InterPro" id="IPR004843">
    <property type="entry name" value="Calcineurin-like_PHP"/>
</dbReference>
<dbReference type="Proteomes" id="UP000041254">
    <property type="component" value="Unassembled WGS sequence"/>
</dbReference>
<name>A0A0G4EJY5_VITBC</name>
<dbReference type="OrthoDB" id="783096at2759"/>
<evidence type="ECO:0000313" key="4">
    <source>
        <dbReference type="Proteomes" id="UP000041254"/>
    </source>
</evidence>
<dbReference type="PhylomeDB" id="A0A0G4EJY5"/>
<dbReference type="PANTHER" id="PTHR32440:SF11">
    <property type="entry name" value="METALLOPHOSPHOESTERASE DOMAIN-CONTAINING PROTEIN"/>
    <property type="match status" value="1"/>
</dbReference>
<dbReference type="InParanoid" id="A0A0G4EJY5"/>
<dbReference type="Pfam" id="PF00149">
    <property type="entry name" value="Metallophos"/>
    <property type="match status" value="1"/>
</dbReference>
<feature type="signal peptide" evidence="1">
    <location>
        <begin position="1"/>
        <end position="17"/>
    </location>
</feature>
<keyword evidence="4" id="KW-1185">Reference proteome</keyword>
<feature type="domain" description="Calcineurin-like phosphoesterase" evidence="2">
    <location>
        <begin position="74"/>
        <end position="320"/>
    </location>
</feature>
<dbReference type="STRING" id="1169540.A0A0G4EJY5"/>
<dbReference type="PANTHER" id="PTHR32440">
    <property type="entry name" value="PHOSPHATASE DCR2-RELATED-RELATED"/>
    <property type="match status" value="1"/>
</dbReference>
<feature type="chain" id="PRO_5005187883" description="Calcineurin-like phosphoesterase domain-containing protein" evidence="1">
    <location>
        <begin position="18"/>
        <end position="427"/>
    </location>
</feature>
<keyword evidence="1" id="KW-0732">Signal</keyword>